<dbReference type="SUPFAM" id="SSF52540">
    <property type="entry name" value="P-loop containing nucleoside triphosphate hydrolases"/>
    <property type="match status" value="1"/>
</dbReference>
<evidence type="ECO:0000259" key="4">
    <source>
        <dbReference type="PROSITE" id="PS50893"/>
    </source>
</evidence>
<dbReference type="GO" id="GO:0005524">
    <property type="term" value="F:ATP binding"/>
    <property type="evidence" value="ECO:0007669"/>
    <property type="project" value="UniProtKB-KW"/>
</dbReference>
<dbReference type="CDD" id="cd03219">
    <property type="entry name" value="ABC_Mj1267_LivG_branched"/>
    <property type="match status" value="1"/>
</dbReference>
<dbReference type="RefSeq" id="WP_269883632.1">
    <property type="nucleotide sequence ID" value="NZ_JAQAGZ010000015.1"/>
</dbReference>
<evidence type="ECO:0000313" key="5">
    <source>
        <dbReference type="EMBL" id="MCZ8515102.1"/>
    </source>
</evidence>
<evidence type="ECO:0000256" key="3">
    <source>
        <dbReference type="ARBA" id="ARBA00022840"/>
    </source>
</evidence>
<dbReference type="Pfam" id="PF00005">
    <property type="entry name" value="ABC_tran"/>
    <property type="match status" value="1"/>
</dbReference>
<keyword evidence="1" id="KW-0813">Transport</keyword>
<gene>
    <name evidence="5" type="ORF">O9H85_22295</name>
</gene>
<dbReference type="Proteomes" id="UP001527882">
    <property type="component" value="Unassembled WGS sequence"/>
</dbReference>
<dbReference type="PROSITE" id="PS50893">
    <property type="entry name" value="ABC_TRANSPORTER_2"/>
    <property type="match status" value="1"/>
</dbReference>
<proteinExistence type="predicted"/>
<accession>A0ABT4QE07</accession>
<evidence type="ECO:0000256" key="2">
    <source>
        <dbReference type="ARBA" id="ARBA00022741"/>
    </source>
</evidence>
<feature type="domain" description="ABC transporter" evidence="4">
    <location>
        <begin position="4"/>
        <end position="251"/>
    </location>
</feature>
<dbReference type="InterPro" id="IPR027417">
    <property type="entry name" value="P-loop_NTPase"/>
</dbReference>
<keyword evidence="2" id="KW-0547">Nucleotide-binding</keyword>
<protein>
    <submittedName>
        <fullName evidence="5">ABC transporter ATP-binding protein</fullName>
    </submittedName>
</protein>
<keyword evidence="6" id="KW-1185">Reference proteome</keyword>
<evidence type="ECO:0000313" key="6">
    <source>
        <dbReference type="Proteomes" id="UP001527882"/>
    </source>
</evidence>
<dbReference type="Pfam" id="PF12399">
    <property type="entry name" value="BCA_ABC_TP_C"/>
    <property type="match status" value="1"/>
</dbReference>
<dbReference type="EMBL" id="JAQAGZ010000015">
    <property type="protein sequence ID" value="MCZ8515102.1"/>
    <property type="molecule type" value="Genomic_DNA"/>
</dbReference>
<keyword evidence="3 5" id="KW-0067">ATP-binding</keyword>
<dbReference type="InterPro" id="IPR003593">
    <property type="entry name" value="AAA+_ATPase"/>
</dbReference>
<dbReference type="PANTHER" id="PTHR45772">
    <property type="entry name" value="CONSERVED COMPONENT OF ABC TRANSPORTER FOR NATURAL AMINO ACIDS-RELATED"/>
    <property type="match status" value="1"/>
</dbReference>
<sequence>MSLLETRSITMKFGGLTAVGDVSMKVKPSRLHALIGPNGAGKSTLINVISGFYRPTSGSLLFEGQEVQGRGSAQLSHLGISRTFQNLRLFRNLTVMENILIGLHNQIDVSFLPSLLRTSGHRAAEREAMETAEAMLNEVGLREFRDRPARTLPYGKQKWLEVARSLVSRPKLLLLDEPAAGLNATESEELEQFIRTLPDKGVTVLLIEHDMRLVMSLAERITVLNFGRVIAEGTPQEVRDDPTVIEAYLGKGRSHAAAH</sequence>
<evidence type="ECO:0000256" key="1">
    <source>
        <dbReference type="ARBA" id="ARBA00022448"/>
    </source>
</evidence>
<organism evidence="5 6">
    <name type="scientific">Paenibacillus gyeongsangnamensis</name>
    <dbReference type="NCBI Taxonomy" id="3388067"/>
    <lineage>
        <taxon>Bacteria</taxon>
        <taxon>Bacillati</taxon>
        <taxon>Bacillota</taxon>
        <taxon>Bacilli</taxon>
        <taxon>Bacillales</taxon>
        <taxon>Paenibacillaceae</taxon>
        <taxon>Paenibacillus</taxon>
    </lineage>
</organism>
<name>A0ABT4QE07_9BACL</name>
<dbReference type="InterPro" id="IPR003439">
    <property type="entry name" value="ABC_transporter-like_ATP-bd"/>
</dbReference>
<comment type="caution">
    <text evidence="5">The sequence shown here is derived from an EMBL/GenBank/DDBJ whole genome shotgun (WGS) entry which is preliminary data.</text>
</comment>
<dbReference type="Gene3D" id="3.40.50.300">
    <property type="entry name" value="P-loop containing nucleotide triphosphate hydrolases"/>
    <property type="match status" value="1"/>
</dbReference>
<dbReference type="SMART" id="SM00382">
    <property type="entry name" value="AAA"/>
    <property type="match status" value="1"/>
</dbReference>
<dbReference type="InterPro" id="IPR032823">
    <property type="entry name" value="BCA_ABC_TP_C"/>
</dbReference>
<dbReference type="InterPro" id="IPR051120">
    <property type="entry name" value="ABC_AA/LPS_Transport"/>
</dbReference>
<reference evidence="5 6" key="1">
    <citation type="submission" date="2022-12" db="EMBL/GenBank/DDBJ databases">
        <title>Draft genome sequence of Paenibacillus sp. dW9.</title>
        <authorList>
            <person name="Choi E.-W."/>
            <person name="Kim D.-U."/>
        </authorList>
    </citation>
    <scope>NUCLEOTIDE SEQUENCE [LARGE SCALE GENOMIC DNA]</scope>
    <source>
        <strain evidence="6">dW9</strain>
    </source>
</reference>